<dbReference type="Gramene" id="KGN57822">
    <property type="protein sequence ID" value="KGN57822"/>
    <property type="gene ID" value="Csa_3G331320"/>
</dbReference>
<protein>
    <submittedName>
        <fullName evidence="2">Uncharacterized protein</fullName>
    </submittedName>
</protein>
<name>A0A0A0LAX6_CUCSA</name>
<evidence type="ECO:0000256" key="1">
    <source>
        <dbReference type="SAM" id="MobiDB-lite"/>
    </source>
</evidence>
<proteinExistence type="predicted"/>
<evidence type="ECO:0000313" key="3">
    <source>
        <dbReference type="Proteomes" id="UP000029981"/>
    </source>
</evidence>
<dbReference type="Proteomes" id="UP000029981">
    <property type="component" value="Chromosome 3"/>
</dbReference>
<evidence type="ECO:0000313" key="2">
    <source>
        <dbReference type="EMBL" id="KGN57822.1"/>
    </source>
</evidence>
<accession>A0A0A0LAX6</accession>
<reference evidence="2 3" key="1">
    <citation type="journal article" date="2009" name="Nat. Genet.">
        <title>The genome of the cucumber, Cucumis sativus L.</title>
        <authorList>
            <person name="Huang S."/>
            <person name="Li R."/>
            <person name="Zhang Z."/>
            <person name="Li L."/>
            <person name="Gu X."/>
            <person name="Fan W."/>
            <person name="Lucas W.J."/>
            <person name="Wang X."/>
            <person name="Xie B."/>
            <person name="Ni P."/>
            <person name="Ren Y."/>
            <person name="Zhu H."/>
            <person name="Li J."/>
            <person name="Lin K."/>
            <person name="Jin W."/>
            <person name="Fei Z."/>
            <person name="Li G."/>
            <person name="Staub J."/>
            <person name="Kilian A."/>
            <person name="van der Vossen E.A."/>
            <person name="Wu Y."/>
            <person name="Guo J."/>
            <person name="He J."/>
            <person name="Jia Z."/>
            <person name="Ren Y."/>
            <person name="Tian G."/>
            <person name="Lu Y."/>
            <person name="Ruan J."/>
            <person name="Qian W."/>
            <person name="Wang M."/>
            <person name="Huang Q."/>
            <person name="Li B."/>
            <person name="Xuan Z."/>
            <person name="Cao J."/>
            <person name="Asan"/>
            <person name="Wu Z."/>
            <person name="Zhang J."/>
            <person name="Cai Q."/>
            <person name="Bai Y."/>
            <person name="Zhao B."/>
            <person name="Han Y."/>
            <person name="Li Y."/>
            <person name="Li X."/>
            <person name="Wang S."/>
            <person name="Shi Q."/>
            <person name="Liu S."/>
            <person name="Cho W.K."/>
            <person name="Kim J.Y."/>
            <person name="Xu Y."/>
            <person name="Heller-Uszynska K."/>
            <person name="Miao H."/>
            <person name="Cheng Z."/>
            <person name="Zhang S."/>
            <person name="Wu J."/>
            <person name="Yang Y."/>
            <person name="Kang H."/>
            <person name="Li M."/>
            <person name="Liang H."/>
            <person name="Ren X."/>
            <person name="Shi Z."/>
            <person name="Wen M."/>
            <person name="Jian M."/>
            <person name="Yang H."/>
            <person name="Zhang G."/>
            <person name="Yang Z."/>
            <person name="Chen R."/>
            <person name="Liu S."/>
            <person name="Li J."/>
            <person name="Ma L."/>
            <person name="Liu H."/>
            <person name="Zhou Y."/>
            <person name="Zhao J."/>
            <person name="Fang X."/>
            <person name="Li G."/>
            <person name="Fang L."/>
            <person name="Li Y."/>
            <person name="Liu D."/>
            <person name="Zheng H."/>
            <person name="Zhang Y."/>
            <person name="Qin N."/>
            <person name="Li Z."/>
            <person name="Yang G."/>
            <person name="Yang S."/>
            <person name="Bolund L."/>
            <person name="Kristiansen K."/>
            <person name="Zheng H."/>
            <person name="Li S."/>
            <person name="Zhang X."/>
            <person name="Yang H."/>
            <person name="Wang J."/>
            <person name="Sun R."/>
            <person name="Zhang B."/>
            <person name="Jiang S."/>
            <person name="Wang J."/>
            <person name="Du Y."/>
            <person name="Li S."/>
        </authorList>
    </citation>
    <scope>NUCLEOTIDE SEQUENCE [LARGE SCALE GENOMIC DNA]</scope>
    <source>
        <strain evidence="3">cv. 9930</strain>
    </source>
</reference>
<dbReference type="EMBL" id="CM002924">
    <property type="protein sequence ID" value="KGN57822.1"/>
    <property type="molecule type" value="Genomic_DNA"/>
</dbReference>
<gene>
    <name evidence="2" type="ORF">Csa_3G331320</name>
</gene>
<sequence length="87" mass="10088">MKQLPTHNLNLVFWNTRLKGRGRAAAGRQRVTWRLDFTNGDQRRRSRTKVWTNGKVRADATPVTPTDDDDDVQLQWKTETIGGRLQI</sequence>
<dbReference type="AlphaFoldDB" id="A0A0A0LAX6"/>
<organism evidence="2 3">
    <name type="scientific">Cucumis sativus</name>
    <name type="common">Cucumber</name>
    <dbReference type="NCBI Taxonomy" id="3659"/>
    <lineage>
        <taxon>Eukaryota</taxon>
        <taxon>Viridiplantae</taxon>
        <taxon>Streptophyta</taxon>
        <taxon>Embryophyta</taxon>
        <taxon>Tracheophyta</taxon>
        <taxon>Spermatophyta</taxon>
        <taxon>Magnoliopsida</taxon>
        <taxon>eudicotyledons</taxon>
        <taxon>Gunneridae</taxon>
        <taxon>Pentapetalae</taxon>
        <taxon>rosids</taxon>
        <taxon>fabids</taxon>
        <taxon>Cucurbitales</taxon>
        <taxon>Cucurbitaceae</taxon>
        <taxon>Benincaseae</taxon>
        <taxon>Cucumis</taxon>
    </lineage>
</organism>
<reference evidence="2 3" key="2">
    <citation type="journal article" date="2009" name="PLoS ONE">
        <title>An integrated genetic and cytogenetic map of the cucumber genome.</title>
        <authorList>
            <person name="Ren Y."/>
            <person name="Zhang Z."/>
            <person name="Liu J."/>
            <person name="Staub J.E."/>
            <person name="Han Y."/>
            <person name="Cheng Z."/>
            <person name="Li X."/>
            <person name="Lu J."/>
            <person name="Miao H."/>
            <person name="Kang H."/>
            <person name="Xie B."/>
            <person name="Gu X."/>
            <person name="Wang X."/>
            <person name="Du Y."/>
            <person name="Jin W."/>
            <person name="Huang S."/>
        </authorList>
    </citation>
    <scope>NUCLEOTIDE SEQUENCE [LARGE SCALE GENOMIC DNA]</scope>
    <source>
        <strain evidence="3">cv. 9930</strain>
    </source>
</reference>
<reference evidence="2 3" key="3">
    <citation type="journal article" date="2010" name="BMC Genomics">
        <title>Transcriptome sequencing and comparative analysis of cucumber flowers with different sex types.</title>
        <authorList>
            <person name="Guo S."/>
            <person name="Zheng Y."/>
            <person name="Joung J.G."/>
            <person name="Liu S."/>
            <person name="Zhang Z."/>
            <person name="Crasta O.R."/>
            <person name="Sobral B.W."/>
            <person name="Xu Y."/>
            <person name="Huang S."/>
            <person name="Fei Z."/>
        </authorList>
    </citation>
    <scope>NUCLEOTIDE SEQUENCE [LARGE SCALE GENOMIC DNA]</scope>
    <source>
        <strain evidence="3">cv. 9930</strain>
    </source>
</reference>
<keyword evidence="3" id="KW-1185">Reference proteome</keyword>
<reference evidence="2 3" key="4">
    <citation type="journal article" date="2011" name="BMC Genomics">
        <title>RNA-Seq improves annotation of protein-coding genes in the cucumber genome.</title>
        <authorList>
            <person name="Li Z."/>
            <person name="Zhang Z."/>
            <person name="Yan P."/>
            <person name="Huang S."/>
            <person name="Fei Z."/>
            <person name="Lin K."/>
        </authorList>
    </citation>
    <scope>NUCLEOTIDE SEQUENCE [LARGE SCALE GENOMIC DNA]</scope>
    <source>
        <strain evidence="3">cv. 9930</strain>
    </source>
</reference>
<feature type="region of interest" description="Disordered" evidence="1">
    <location>
        <begin position="44"/>
        <end position="70"/>
    </location>
</feature>